<proteinExistence type="predicted"/>
<reference evidence="2 3" key="1">
    <citation type="submission" date="2019-04" db="EMBL/GenBank/DDBJ databases">
        <title>Cohnella sp. nov. isolated from preserved vegetables.</title>
        <authorList>
            <person name="Lin S.-Y."/>
            <person name="Hung M.-H."/>
            <person name="Young C.-C."/>
        </authorList>
    </citation>
    <scope>NUCLEOTIDE SEQUENCE [LARGE SCALE GENOMIC DNA]</scope>
    <source>
        <strain evidence="2 3">CC-MHH1044</strain>
    </source>
</reference>
<evidence type="ECO:0000259" key="1">
    <source>
        <dbReference type="Pfam" id="PF04397"/>
    </source>
</evidence>
<evidence type="ECO:0000313" key="2">
    <source>
        <dbReference type="EMBL" id="THF75136.1"/>
    </source>
</evidence>
<dbReference type="RefSeq" id="WP_136372148.1">
    <property type="nucleotide sequence ID" value="NZ_SSOB01000034.1"/>
</dbReference>
<keyword evidence="3" id="KW-1185">Reference proteome</keyword>
<comment type="caution">
    <text evidence="2">The sequence shown here is derived from an EMBL/GenBank/DDBJ whole genome shotgun (WGS) entry which is preliminary data.</text>
</comment>
<dbReference type="AlphaFoldDB" id="A0A4S4BK95"/>
<organism evidence="2 3">
    <name type="scientific">Cohnella fermenti</name>
    <dbReference type="NCBI Taxonomy" id="2565925"/>
    <lineage>
        <taxon>Bacteria</taxon>
        <taxon>Bacillati</taxon>
        <taxon>Bacillota</taxon>
        <taxon>Bacilli</taxon>
        <taxon>Bacillales</taxon>
        <taxon>Paenibacillaceae</taxon>
        <taxon>Cohnella</taxon>
    </lineage>
</organism>
<dbReference type="Pfam" id="PF04397">
    <property type="entry name" value="LytTR"/>
    <property type="match status" value="1"/>
</dbReference>
<dbReference type="EMBL" id="SSOB01000034">
    <property type="protein sequence ID" value="THF75136.1"/>
    <property type="molecule type" value="Genomic_DNA"/>
</dbReference>
<name>A0A4S4BK95_9BACL</name>
<dbReference type="GO" id="GO:0003677">
    <property type="term" value="F:DNA binding"/>
    <property type="evidence" value="ECO:0007669"/>
    <property type="project" value="InterPro"/>
</dbReference>
<gene>
    <name evidence="2" type="ORF">E6C55_22910</name>
</gene>
<dbReference type="Gene3D" id="2.40.50.1020">
    <property type="entry name" value="LytTr DNA-binding domain"/>
    <property type="match status" value="1"/>
</dbReference>
<feature type="domain" description="HTH LytTR-type" evidence="1">
    <location>
        <begin position="32"/>
        <end position="103"/>
    </location>
</feature>
<dbReference type="Proteomes" id="UP000310636">
    <property type="component" value="Unassembled WGS sequence"/>
</dbReference>
<protein>
    <submittedName>
        <fullName evidence="2">LytTR family transcriptional regulator</fullName>
    </submittedName>
</protein>
<dbReference type="InterPro" id="IPR007492">
    <property type="entry name" value="LytTR_DNA-bd_dom"/>
</dbReference>
<dbReference type="OrthoDB" id="2613016at2"/>
<accession>A0A4S4BK95</accession>
<evidence type="ECO:0000313" key="3">
    <source>
        <dbReference type="Proteomes" id="UP000310636"/>
    </source>
</evidence>
<sequence length="111" mass="12780">MNVASSLYDTFEPHKDSLFFKVGTHGLISFHGRNYNIKKRMSPEQRTGLMRDDSFFRVSSDCYVNVDKISDIAEDCLIFGDRSASSKKLPVSKRKQQVIKHLLTERTTQPH</sequence>